<dbReference type="InterPro" id="IPR036390">
    <property type="entry name" value="WH_DNA-bd_sf"/>
</dbReference>
<dbReference type="PANTHER" id="PTHR33164">
    <property type="entry name" value="TRANSCRIPTIONAL REGULATOR, MARR FAMILY"/>
    <property type="match status" value="1"/>
</dbReference>
<dbReference type="GO" id="GO:0003700">
    <property type="term" value="F:DNA-binding transcription factor activity"/>
    <property type="evidence" value="ECO:0007669"/>
    <property type="project" value="InterPro"/>
</dbReference>
<dbReference type="InterPro" id="IPR000835">
    <property type="entry name" value="HTH_MarR-typ"/>
</dbReference>
<evidence type="ECO:0000259" key="1">
    <source>
        <dbReference type="PROSITE" id="PS50995"/>
    </source>
</evidence>
<sequence>MADPRWLDERELTAWKQFLTVGAIINRLVDQQLKRDAGLSHPQYEVLARLADTPDGRLRMTELAGAAVTSKSGLTYQVGQLEKAGFVERQGCAGDERGIVAALTEKGRQKLREAAPGHAALVRELFVDGMSRKEFTAFAEGLGTLHHNLRDQAIQTGPKS</sequence>
<dbReference type="GO" id="GO:0003677">
    <property type="term" value="F:DNA binding"/>
    <property type="evidence" value="ECO:0007669"/>
    <property type="project" value="UniProtKB-KW"/>
</dbReference>
<feature type="domain" description="HTH marR-type" evidence="1">
    <location>
        <begin position="1"/>
        <end position="147"/>
    </location>
</feature>
<dbReference type="SUPFAM" id="SSF46785">
    <property type="entry name" value="Winged helix' DNA-binding domain"/>
    <property type="match status" value="1"/>
</dbReference>
<dbReference type="SMART" id="SM00347">
    <property type="entry name" value="HTH_MARR"/>
    <property type="match status" value="1"/>
</dbReference>
<accession>A0A7W9NFR5</accession>
<keyword evidence="3" id="KW-1185">Reference proteome</keyword>
<protein>
    <submittedName>
        <fullName evidence="2">DNA-binding MarR family transcriptional regulator</fullName>
    </submittedName>
</protein>
<reference evidence="2 3" key="1">
    <citation type="submission" date="2020-08" db="EMBL/GenBank/DDBJ databases">
        <title>Sequencing the genomes of 1000 actinobacteria strains.</title>
        <authorList>
            <person name="Klenk H.-P."/>
        </authorList>
    </citation>
    <scope>NUCLEOTIDE SEQUENCE [LARGE SCALE GENOMIC DNA]</scope>
    <source>
        <strain evidence="2 3">DSM 43851</strain>
    </source>
</reference>
<organism evidence="2 3">
    <name type="scientific">Kutzneria kofuensis</name>
    <dbReference type="NCBI Taxonomy" id="103725"/>
    <lineage>
        <taxon>Bacteria</taxon>
        <taxon>Bacillati</taxon>
        <taxon>Actinomycetota</taxon>
        <taxon>Actinomycetes</taxon>
        <taxon>Pseudonocardiales</taxon>
        <taxon>Pseudonocardiaceae</taxon>
        <taxon>Kutzneria</taxon>
    </lineage>
</organism>
<evidence type="ECO:0000313" key="3">
    <source>
        <dbReference type="Proteomes" id="UP000585638"/>
    </source>
</evidence>
<dbReference type="PANTHER" id="PTHR33164:SF99">
    <property type="entry name" value="MARR FAMILY REGULATORY PROTEIN"/>
    <property type="match status" value="1"/>
</dbReference>
<dbReference type="InterPro" id="IPR039422">
    <property type="entry name" value="MarR/SlyA-like"/>
</dbReference>
<dbReference type="RefSeq" id="WP_184859648.1">
    <property type="nucleotide sequence ID" value="NZ_BAAAWY010000047.1"/>
</dbReference>
<dbReference type="GO" id="GO:0006950">
    <property type="term" value="P:response to stress"/>
    <property type="evidence" value="ECO:0007669"/>
    <property type="project" value="TreeGrafter"/>
</dbReference>
<dbReference type="InterPro" id="IPR036388">
    <property type="entry name" value="WH-like_DNA-bd_sf"/>
</dbReference>
<gene>
    <name evidence="2" type="ORF">BJ998_001484</name>
</gene>
<dbReference type="AlphaFoldDB" id="A0A7W9NFR5"/>
<comment type="caution">
    <text evidence="2">The sequence shown here is derived from an EMBL/GenBank/DDBJ whole genome shotgun (WGS) entry which is preliminary data.</text>
</comment>
<dbReference type="EMBL" id="JACHIR010000001">
    <property type="protein sequence ID" value="MBB5890288.1"/>
    <property type="molecule type" value="Genomic_DNA"/>
</dbReference>
<proteinExistence type="predicted"/>
<dbReference type="Pfam" id="PF01047">
    <property type="entry name" value="MarR"/>
    <property type="match status" value="1"/>
</dbReference>
<dbReference type="Gene3D" id="1.10.10.10">
    <property type="entry name" value="Winged helix-like DNA-binding domain superfamily/Winged helix DNA-binding domain"/>
    <property type="match status" value="1"/>
</dbReference>
<keyword evidence="2" id="KW-0238">DNA-binding</keyword>
<name>A0A7W9NFR5_9PSEU</name>
<dbReference type="PROSITE" id="PS50995">
    <property type="entry name" value="HTH_MARR_2"/>
    <property type="match status" value="1"/>
</dbReference>
<evidence type="ECO:0000313" key="2">
    <source>
        <dbReference type="EMBL" id="MBB5890288.1"/>
    </source>
</evidence>
<dbReference type="Proteomes" id="UP000585638">
    <property type="component" value="Unassembled WGS sequence"/>
</dbReference>